<feature type="domain" description="Histidine kinase" evidence="14">
    <location>
        <begin position="432"/>
        <end position="683"/>
    </location>
</feature>
<dbReference type="Gene3D" id="2.30.30.40">
    <property type="entry name" value="SH3 Domains"/>
    <property type="match status" value="1"/>
</dbReference>
<evidence type="ECO:0000256" key="5">
    <source>
        <dbReference type="ARBA" id="ARBA00022553"/>
    </source>
</evidence>
<evidence type="ECO:0000256" key="11">
    <source>
        <dbReference type="ARBA" id="ARBA00035100"/>
    </source>
</evidence>
<dbReference type="SMART" id="SM00387">
    <property type="entry name" value="HATPase_c"/>
    <property type="match status" value="1"/>
</dbReference>
<dbReference type="InterPro" id="IPR037006">
    <property type="entry name" value="CheA-like_homodim_sf"/>
</dbReference>
<feature type="modified residue" description="Phosphohistidine" evidence="12">
    <location>
        <position position="113"/>
    </location>
</feature>
<dbReference type="SUPFAM" id="SSF47384">
    <property type="entry name" value="Homodimeric domain of signal transducing histidine kinase"/>
    <property type="match status" value="1"/>
</dbReference>
<dbReference type="CDD" id="cd00088">
    <property type="entry name" value="HPT"/>
    <property type="match status" value="1"/>
</dbReference>
<feature type="compositionally biased region" description="Polar residues" evidence="13">
    <location>
        <begin position="362"/>
        <end position="375"/>
    </location>
</feature>
<feature type="domain" description="HPt" evidence="16">
    <location>
        <begin position="69"/>
        <end position="174"/>
    </location>
</feature>
<keyword evidence="8 17" id="KW-0418">Kinase</keyword>
<dbReference type="InterPro" id="IPR004105">
    <property type="entry name" value="CheA-like_dim"/>
</dbReference>
<feature type="domain" description="CheW-like" evidence="15">
    <location>
        <begin position="685"/>
        <end position="820"/>
    </location>
</feature>
<evidence type="ECO:0000256" key="6">
    <source>
        <dbReference type="ARBA" id="ARBA00022679"/>
    </source>
</evidence>
<dbReference type="PROSITE" id="PS50894">
    <property type="entry name" value="HPT"/>
    <property type="match status" value="2"/>
</dbReference>
<keyword evidence="4" id="KW-0145">Chemotaxis</keyword>
<dbReference type="PANTHER" id="PTHR43395">
    <property type="entry name" value="SENSOR HISTIDINE KINASE CHEA"/>
    <property type="match status" value="1"/>
</dbReference>
<dbReference type="GO" id="GO:0006935">
    <property type="term" value="P:chemotaxis"/>
    <property type="evidence" value="ECO:0007669"/>
    <property type="project" value="UniProtKB-KW"/>
</dbReference>
<accession>U7D9F6</accession>
<evidence type="ECO:0000256" key="4">
    <source>
        <dbReference type="ARBA" id="ARBA00022500"/>
    </source>
</evidence>
<organism evidence="17 18">
    <name type="scientific">Chitinivibrio alkaliphilus ACht1</name>
    <dbReference type="NCBI Taxonomy" id="1313304"/>
    <lineage>
        <taxon>Bacteria</taxon>
        <taxon>Pseudomonadati</taxon>
        <taxon>Fibrobacterota</taxon>
        <taxon>Chitinivibrionia</taxon>
        <taxon>Chitinivibrionales</taxon>
        <taxon>Chitinivibrionaceae</taxon>
        <taxon>Chitinivibrio</taxon>
    </lineage>
</organism>
<dbReference type="SMART" id="SM01231">
    <property type="entry name" value="H-kinase_dim"/>
    <property type="match status" value="1"/>
</dbReference>
<dbReference type="eggNOG" id="COG0643">
    <property type="taxonomic scope" value="Bacteria"/>
</dbReference>
<feature type="region of interest" description="Disordered" evidence="13">
    <location>
        <begin position="191"/>
        <end position="213"/>
    </location>
</feature>
<dbReference type="SUPFAM" id="SSF47226">
    <property type="entry name" value="Histidine-containing phosphotransfer domain, HPT domain"/>
    <property type="match status" value="2"/>
</dbReference>
<name>U7D9F6_9BACT</name>
<dbReference type="STRING" id="1313304.CALK_1384"/>
<evidence type="ECO:0000256" key="8">
    <source>
        <dbReference type="ARBA" id="ARBA00022777"/>
    </source>
</evidence>
<reference evidence="17 18" key="1">
    <citation type="journal article" date="2013" name="Environ. Microbiol.">
        <title>Genome analysis of Chitinivibrio alkaliphilus gen. nov., sp. nov., a novel extremely haloalkaliphilic anaerobic chitinolytic bacterium from the candidate phylum Termite Group 3.</title>
        <authorList>
            <person name="Sorokin D.Y."/>
            <person name="Gumerov V.M."/>
            <person name="Rakitin A.L."/>
            <person name="Beletsky A.V."/>
            <person name="Damste J.S."/>
            <person name="Muyzer G."/>
            <person name="Mardanov A.V."/>
            <person name="Ravin N.V."/>
        </authorList>
    </citation>
    <scope>NUCLEOTIDE SEQUENCE [LARGE SCALE GENOMIC DNA]</scope>
    <source>
        <strain evidence="17 18">ACht1</strain>
    </source>
</reference>
<dbReference type="GO" id="GO:0005524">
    <property type="term" value="F:ATP binding"/>
    <property type="evidence" value="ECO:0007669"/>
    <property type="project" value="UniProtKB-KW"/>
</dbReference>
<dbReference type="GO" id="GO:0005737">
    <property type="term" value="C:cytoplasm"/>
    <property type="evidence" value="ECO:0007669"/>
    <property type="project" value="InterPro"/>
</dbReference>
<evidence type="ECO:0000256" key="1">
    <source>
        <dbReference type="ARBA" id="ARBA00000085"/>
    </source>
</evidence>
<evidence type="ECO:0000259" key="15">
    <source>
        <dbReference type="PROSITE" id="PS50851"/>
    </source>
</evidence>
<dbReference type="InterPro" id="IPR036890">
    <property type="entry name" value="HATPase_C_sf"/>
</dbReference>
<dbReference type="PROSITE" id="PS50851">
    <property type="entry name" value="CHEW"/>
    <property type="match status" value="1"/>
</dbReference>
<dbReference type="SMART" id="SM00260">
    <property type="entry name" value="CheW"/>
    <property type="match status" value="1"/>
</dbReference>
<feature type="compositionally biased region" description="Acidic residues" evidence="13">
    <location>
        <begin position="387"/>
        <end position="398"/>
    </location>
</feature>
<comment type="caution">
    <text evidence="17">The sequence shown here is derived from an EMBL/GenBank/DDBJ whole genome shotgun (WGS) entry which is preliminary data.</text>
</comment>
<evidence type="ECO:0000259" key="16">
    <source>
        <dbReference type="PROSITE" id="PS50894"/>
    </source>
</evidence>
<dbReference type="SUPFAM" id="SSF55874">
    <property type="entry name" value="ATPase domain of HSP90 chaperone/DNA topoisomerase II/histidine kinase"/>
    <property type="match status" value="1"/>
</dbReference>
<dbReference type="PRINTS" id="PR00344">
    <property type="entry name" value="BCTRLSENSOR"/>
</dbReference>
<keyword evidence="5 12" id="KW-0597">Phosphoprotein</keyword>
<dbReference type="InterPro" id="IPR005467">
    <property type="entry name" value="His_kinase_dom"/>
</dbReference>
<protein>
    <recommendedName>
        <fullName evidence="3">Chemotaxis protein CheA</fullName>
        <ecNumber evidence="2">2.7.13.3</ecNumber>
    </recommendedName>
</protein>
<dbReference type="GO" id="GO:0000155">
    <property type="term" value="F:phosphorelay sensor kinase activity"/>
    <property type="evidence" value="ECO:0007669"/>
    <property type="project" value="InterPro"/>
</dbReference>
<gene>
    <name evidence="17" type="ORF">CALK_1384</name>
</gene>
<dbReference type="InterPro" id="IPR036061">
    <property type="entry name" value="CheW-like_dom_sf"/>
</dbReference>
<feature type="modified residue" description="Phosphohistidine" evidence="12">
    <location>
        <position position="264"/>
    </location>
</feature>
<dbReference type="Pfam" id="PF02518">
    <property type="entry name" value="HATPase_c"/>
    <property type="match status" value="1"/>
</dbReference>
<sequence>MAVENEIEHNPDFDTETLFRVYLLYKEKFELLEEGIFEEISDEETAALFEVADQSNPSAEGFSYDVVDIPEENQDLLYQFIMAQKDALDTFESAVYEYENSGADLGEIRGLIHTWKGEFGVLGLQYFADLLHRIEDVLDRFSQEVSTDALYTLLDFLRQINRKLEKSKEEVHVYTHERDKLLSFYEIDQGTTSSDEELQEDVPTTASDQRDDSAYPLSGDHDLIVGFIEESREHLEKAEGEVLSLGSCAEEDLERIDTVFRCFHTIKGVAGFLYFTPVQELAHGLEDAMSGIREGTRQCDDSFTDLLLGGISQLQIFLEHIEKGLQSGEYTAPEKYEEFMEHLSAFLSHENTSDARGEEQDGTVSSPPHTENTLEQENRENSHGTSEIDESPSPDSEETSEHISSVRPKTENDRVPTTAEKSSVASGRKKTAVSETIRVPVDRLDSLIASIGEAVIAQSMVFADSQVADAELPALTKKITHADRIMRQVQELSMSLRMVSIRPTFQKMARLVRELSKKFNKPVEFVMEGEDTEIDKSLVESIGDPLIHMVRNSVDHGIESDVYERESNGKSATGRITLRAFHRSGSIFIEIEDDGRGLDRDAILAKAERMNLYKPGQSISDKECFQMIFAPGFSTSSEVTDVSGRGVGMDVVQRNIRQLRGAITIHSEKKVGTLFSIRLPLTLASIDGMIIGCGEKRFIIPKLSIVETYRSKEDEIKNVAGNHGKMVFFRGEHIVFCTLQDLFLSSCDGSTFSGIIIVVEDLNGERLALGVDHIIGQQQVVIKTIQGIGHMPGVTGGAIMSDGNVSLILDISAILAMAKGRE</sequence>
<evidence type="ECO:0000256" key="2">
    <source>
        <dbReference type="ARBA" id="ARBA00012438"/>
    </source>
</evidence>
<evidence type="ECO:0000313" key="17">
    <source>
        <dbReference type="EMBL" id="ERP31722.1"/>
    </source>
</evidence>
<dbReference type="InterPro" id="IPR002545">
    <property type="entry name" value="CheW-lke_dom"/>
</dbReference>
<dbReference type="FunFam" id="3.30.565.10:FF:000016">
    <property type="entry name" value="Chemotaxis protein CheA, putative"/>
    <property type="match status" value="1"/>
</dbReference>
<dbReference type="PANTHER" id="PTHR43395:SF10">
    <property type="entry name" value="CHEMOTAXIS PROTEIN CHEA"/>
    <property type="match status" value="1"/>
</dbReference>
<dbReference type="InterPro" id="IPR003594">
    <property type="entry name" value="HATPase_dom"/>
</dbReference>
<comment type="function">
    <text evidence="11">Involved in the transmission of sensory signals from the chemoreceptors to the flagellar motors. CheA is autophosphorylated; it can transfer its phosphate group to either CheB or CheY.</text>
</comment>
<dbReference type="CDD" id="cd16916">
    <property type="entry name" value="HATPase_CheA-like"/>
    <property type="match status" value="1"/>
</dbReference>
<evidence type="ECO:0000256" key="12">
    <source>
        <dbReference type="PROSITE-ProRule" id="PRU00110"/>
    </source>
</evidence>
<dbReference type="AlphaFoldDB" id="U7D9F6"/>
<dbReference type="InterPro" id="IPR008207">
    <property type="entry name" value="Sig_transdc_His_kin_Hpt_dom"/>
</dbReference>
<dbReference type="Pfam" id="PF01584">
    <property type="entry name" value="CheW"/>
    <property type="match status" value="1"/>
</dbReference>
<dbReference type="Gene3D" id="1.20.120.160">
    <property type="entry name" value="HPT domain"/>
    <property type="match status" value="2"/>
</dbReference>
<dbReference type="EMBL" id="ASJR01000010">
    <property type="protein sequence ID" value="ERP31722.1"/>
    <property type="molecule type" value="Genomic_DNA"/>
</dbReference>
<dbReference type="InterPro" id="IPR004358">
    <property type="entry name" value="Sig_transdc_His_kin-like_C"/>
</dbReference>
<dbReference type="Pfam" id="PF01627">
    <property type="entry name" value="Hpt"/>
    <property type="match status" value="2"/>
</dbReference>
<dbReference type="InterPro" id="IPR036641">
    <property type="entry name" value="HPT_dom_sf"/>
</dbReference>
<evidence type="ECO:0000256" key="7">
    <source>
        <dbReference type="ARBA" id="ARBA00022741"/>
    </source>
</evidence>
<dbReference type="SMART" id="SM00073">
    <property type="entry name" value="HPT"/>
    <property type="match status" value="2"/>
</dbReference>
<dbReference type="EC" id="2.7.13.3" evidence="2"/>
<dbReference type="PATRIC" id="fig|1313304.3.peg.1318"/>
<dbReference type="InterPro" id="IPR051315">
    <property type="entry name" value="Bact_Chemotaxis_CheA"/>
</dbReference>
<keyword evidence="18" id="KW-1185">Reference proteome</keyword>
<dbReference type="Gene3D" id="3.30.565.10">
    <property type="entry name" value="Histidine kinase-like ATPase, C-terminal domain"/>
    <property type="match status" value="1"/>
</dbReference>
<evidence type="ECO:0000256" key="10">
    <source>
        <dbReference type="ARBA" id="ARBA00023012"/>
    </source>
</evidence>
<feature type="region of interest" description="Disordered" evidence="13">
    <location>
        <begin position="351"/>
        <end position="433"/>
    </location>
</feature>
<evidence type="ECO:0000256" key="3">
    <source>
        <dbReference type="ARBA" id="ARBA00021495"/>
    </source>
</evidence>
<dbReference type="Pfam" id="PF02895">
    <property type="entry name" value="H-kinase_dim"/>
    <property type="match status" value="1"/>
</dbReference>
<comment type="catalytic activity">
    <reaction evidence="1">
        <text>ATP + protein L-histidine = ADP + protein N-phospho-L-histidine.</text>
        <dbReference type="EC" id="2.7.13.3"/>
    </reaction>
</comment>
<feature type="domain" description="HPt" evidence="16">
    <location>
        <begin position="216"/>
        <end position="321"/>
    </location>
</feature>
<keyword evidence="6" id="KW-0808">Transferase</keyword>
<evidence type="ECO:0000313" key="18">
    <source>
        <dbReference type="Proteomes" id="UP000017148"/>
    </source>
</evidence>
<dbReference type="Gene3D" id="1.10.287.560">
    <property type="entry name" value="Histidine kinase CheA-like, homodimeric domain"/>
    <property type="match status" value="1"/>
</dbReference>
<dbReference type="InterPro" id="IPR036097">
    <property type="entry name" value="HisK_dim/P_sf"/>
</dbReference>
<evidence type="ECO:0000259" key="14">
    <source>
        <dbReference type="PROSITE" id="PS50109"/>
    </source>
</evidence>
<dbReference type="Proteomes" id="UP000017148">
    <property type="component" value="Unassembled WGS sequence"/>
</dbReference>
<keyword evidence="9" id="KW-0067">ATP-binding</keyword>
<evidence type="ECO:0000256" key="9">
    <source>
        <dbReference type="ARBA" id="ARBA00022840"/>
    </source>
</evidence>
<keyword evidence="7" id="KW-0547">Nucleotide-binding</keyword>
<dbReference type="SUPFAM" id="SSF50341">
    <property type="entry name" value="CheW-like"/>
    <property type="match status" value="1"/>
</dbReference>
<evidence type="ECO:0000256" key="13">
    <source>
        <dbReference type="SAM" id="MobiDB-lite"/>
    </source>
</evidence>
<dbReference type="PROSITE" id="PS50109">
    <property type="entry name" value="HIS_KIN"/>
    <property type="match status" value="1"/>
</dbReference>
<keyword evidence="10" id="KW-0902">Two-component regulatory system</keyword>
<proteinExistence type="predicted"/>